<feature type="compositionally biased region" description="Polar residues" evidence="1">
    <location>
        <begin position="274"/>
        <end position="294"/>
    </location>
</feature>
<feature type="region of interest" description="Disordered" evidence="1">
    <location>
        <begin position="255"/>
        <end position="294"/>
    </location>
</feature>
<organism evidence="2 3">
    <name type="scientific">Halocaridina rubra</name>
    <name type="common">Hawaiian red shrimp</name>
    <dbReference type="NCBI Taxonomy" id="373956"/>
    <lineage>
        <taxon>Eukaryota</taxon>
        <taxon>Metazoa</taxon>
        <taxon>Ecdysozoa</taxon>
        <taxon>Arthropoda</taxon>
        <taxon>Crustacea</taxon>
        <taxon>Multicrustacea</taxon>
        <taxon>Malacostraca</taxon>
        <taxon>Eumalacostraca</taxon>
        <taxon>Eucarida</taxon>
        <taxon>Decapoda</taxon>
        <taxon>Pleocyemata</taxon>
        <taxon>Caridea</taxon>
        <taxon>Atyoidea</taxon>
        <taxon>Atyidae</taxon>
        <taxon>Halocaridina</taxon>
    </lineage>
</organism>
<protein>
    <submittedName>
        <fullName evidence="2">Uncharacterized protein</fullName>
    </submittedName>
</protein>
<name>A0AAN8X007_HALRR</name>
<evidence type="ECO:0000313" key="2">
    <source>
        <dbReference type="EMBL" id="KAK7074072.1"/>
    </source>
</evidence>
<evidence type="ECO:0000313" key="3">
    <source>
        <dbReference type="Proteomes" id="UP001381693"/>
    </source>
</evidence>
<accession>A0AAN8X007</accession>
<dbReference type="AlphaFoldDB" id="A0AAN8X007"/>
<proteinExistence type="predicted"/>
<sequence length="294" mass="31864">MWFLFLRLRYGEKKEFYTNDVVPFLPIQNYPSPSKLSLSLLSLSHHNCPSPSRPSPIRTALFPQSLSQLKCPSHCGSATLPAFSIPAENCPSPCCLSPSRTESLTSAPFLAELPLFKQNHLSPNRIVPLPAELLLLAEMPLSQQICPLSAELSLSQQNRPSPRISKCPSHSRSALSQQNCPYPSRIASLPAELLSLGINAAFTADLPSPSRTVPPSAELLFFQQNRLSPSRTVPLPAELSLSQENCPSLSRTALLSAGLPSPSRTAPLPAELPLSQQNCPSPSRTTVTGREPST</sequence>
<reference evidence="2 3" key="1">
    <citation type="submission" date="2023-11" db="EMBL/GenBank/DDBJ databases">
        <title>Halocaridina rubra genome assembly.</title>
        <authorList>
            <person name="Smith C."/>
        </authorList>
    </citation>
    <scope>NUCLEOTIDE SEQUENCE [LARGE SCALE GENOMIC DNA]</scope>
    <source>
        <strain evidence="2">EP-1</strain>
        <tissue evidence="2">Whole</tissue>
    </source>
</reference>
<evidence type="ECO:0000256" key="1">
    <source>
        <dbReference type="SAM" id="MobiDB-lite"/>
    </source>
</evidence>
<comment type="caution">
    <text evidence="2">The sequence shown here is derived from an EMBL/GenBank/DDBJ whole genome shotgun (WGS) entry which is preliminary data.</text>
</comment>
<keyword evidence="3" id="KW-1185">Reference proteome</keyword>
<dbReference type="Proteomes" id="UP001381693">
    <property type="component" value="Unassembled WGS sequence"/>
</dbReference>
<dbReference type="EMBL" id="JAXCGZ010011833">
    <property type="protein sequence ID" value="KAK7074072.1"/>
    <property type="molecule type" value="Genomic_DNA"/>
</dbReference>
<gene>
    <name evidence="2" type="ORF">SK128_023330</name>
</gene>